<dbReference type="CDD" id="cd00075">
    <property type="entry name" value="HATPase"/>
    <property type="match status" value="1"/>
</dbReference>
<dbReference type="SMART" id="SM00304">
    <property type="entry name" value="HAMP"/>
    <property type="match status" value="1"/>
</dbReference>
<feature type="region of interest" description="Disordered" evidence="11">
    <location>
        <begin position="468"/>
        <end position="493"/>
    </location>
</feature>
<dbReference type="SUPFAM" id="SSF55874">
    <property type="entry name" value="ATPase domain of HSP90 chaperone/DNA topoisomerase II/histidine kinase"/>
    <property type="match status" value="1"/>
</dbReference>
<keyword evidence="7" id="KW-0418">Kinase</keyword>
<comment type="caution">
    <text evidence="15">The sequence shown here is derived from an EMBL/GenBank/DDBJ whole genome shotgun (WGS) entry which is preliminary data.</text>
</comment>
<dbReference type="Gene3D" id="1.10.287.130">
    <property type="match status" value="1"/>
</dbReference>
<evidence type="ECO:0000256" key="10">
    <source>
        <dbReference type="ARBA" id="ARBA00023136"/>
    </source>
</evidence>
<evidence type="ECO:0000256" key="12">
    <source>
        <dbReference type="SAM" id="Phobius"/>
    </source>
</evidence>
<dbReference type="InterPro" id="IPR003594">
    <property type="entry name" value="HATPase_dom"/>
</dbReference>
<evidence type="ECO:0000256" key="5">
    <source>
        <dbReference type="ARBA" id="ARBA00022679"/>
    </source>
</evidence>
<dbReference type="Pfam" id="PF00512">
    <property type="entry name" value="HisKA"/>
    <property type="match status" value="1"/>
</dbReference>
<evidence type="ECO:0000313" key="16">
    <source>
        <dbReference type="Proteomes" id="UP001500945"/>
    </source>
</evidence>
<dbReference type="RefSeq" id="WP_345207414.1">
    <property type="nucleotide sequence ID" value="NZ_BAABGM010000020.1"/>
</dbReference>
<keyword evidence="5" id="KW-0808">Transferase</keyword>
<evidence type="ECO:0000256" key="1">
    <source>
        <dbReference type="ARBA" id="ARBA00000085"/>
    </source>
</evidence>
<proteinExistence type="predicted"/>
<keyword evidence="4" id="KW-0597">Phosphoprotein</keyword>
<feature type="domain" description="HAMP" evidence="14">
    <location>
        <begin position="202"/>
        <end position="254"/>
    </location>
</feature>
<evidence type="ECO:0000259" key="14">
    <source>
        <dbReference type="PROSITE" id="PS50885"/>
    </source>
</evidence>
<dbReference type="Proteomes" id="UP001500945">
    <property type="component" value="Unassembled WGS sequence"/>
</dbReference>
<dbReference type="PROSITE" id="PS50885">
    <property type="entry name" value="HAMP"/>
    <property type="match status" value="1"/>
</dbReference>
<evidence type="ECO:0000256" key="6">
    <source>
        <dbReference type="ARBA" id="ARBA00022692"/>
    </source>
</evidence>
<dbReference type="InterPro" id="IPR036097">
    <property type="entry name" value="HisK_dim/P_sf"/>
</dbReference>
<evidence type="ECO:0000256" key="11">
    <source>
        <dbReference type="SAM" id="MobiDB-lite"/>
    </source>
</evidence>
<evidence type="ECO:0000259" key="13">
    <source>
        <dbReference type="PROSITE" id="PS50109"/>
    </source>
</evidence>
<keyword evidence="6 12" id="KW-0812">Transmembrane</keyword>
<dbReference type="Pfam" id="PF00672">
    <property type="entry name" value="HAMP"/>
    <property type="match status" value="1"/>
</dbReference>
<dbReference type="GO" id="GO:0005524">
    <property type="term" value="F:ATP binding"/>
    <property type="evidence" value="ECO:0007669"/>
    <property type="project" value="UniProtKB-KW"/>
</dbReference>
<dbReference type="InterPro" id="IPR050428">
    <property type="entry name" value="TCS_sensor_his_kinase"/>
</dbReference>
<dbReference type="SUPFAM" id="SSF47384">
    <property type="entry name" value="Homodimeric domain of signal transducing histidine kinase"/>
    <property type="match status" value="1"/>
</dbReference>
<dbReference type="Pfam" id="PF02518">
    <property type="entry name" value="HATPase_c"/>
    <property type="match status" value="1"/>
</dbReference>
<dbReference type="InterPro" id="IPR004358">
    <property type="entry name" value="Sig_transdc_His_kin-like_C"/>
</dbReference>
<dbReference type="SMART" id="SM00387">
    <property type="entry name" value="HATPase_c"/>
    <property type="match status" value="1"/>
</dbReference>
<keyword evidence="15" id="KW-0547">Nucleotide-binding</keyword>
<keyword evidence="8 12" id="KW-1133">Transmembrane helix</keyword>
<keyword evidence="10 12" id="KW-0472">Membrane</keyword>
<dbReference type="InterPro" id="IPR005467">
    <property type="entry name" value="His_kinase_dom"/>
</dbReference>
<evidence type="ECO:0000313" key="15">
    <source>
        <dbReference type="EMBL" id="GAA4410309.1"/>
    </source>
</evidence>
<accession>A0ABP8KML7</accession>
<feature type="transmembrane region" description="Helical" evidence="12">
    <location>
        <begin position="183"/>
        <end position="201"/>
    </location>
</feature>
<dbReference type="InterPro" id="IPR036890">
    <property type="entry name" value="HATPase_C_sf"/>
</dbReference>
<dbReference type="EMBL" id="BAABGM010000020">
    <property type="protein sequence ID" value="GAA4410309.1"/>
    <property type="molecule type" value="Genomic_DNA"/>
</dbReference>
<keyword evidence="16" id="KW-1185">Reference proteome</keyword>
<gene>
    <name evidence="15" type="ORF">GCM10023168_29880</name>
</gene>
<dbReference type="PANTHER" id="PTHR45436:SF5">
    <property type="entry name" value="SENSOR HISTIDINE KINASE TRCS"/>
    <property type="match status" value="1"/>
</dbReference>
<keyword evidence="15" id="KW-0067">ATP-binding</keyword>
<dbReference type="InterPro" id="IPR003661">
    <property type="entry name" value="HisK_dim/P_dom"/>
</dbReference>
<name>A0ABP8KML7_9MICO</name>
<dbReference type="EC" id="2.7.13.3" evidence="3"/>
<comment type="catalytic activity">
    <reaction evidence="1">
        <text>ATP + protein L-histidine = ADP + protein N-phospho-L-histidine.</text>
        <dbReference type="EC" id="2.7.13.3"/>
    </reaction>
</comment>
<keyword evidence="9" id="KW-0902">Two-component regulatory system</keyword>
<dbReference type="PANTHER" id="PTHR45436">
    <property type="entry name" value="SENSOR HISTIDINE KINASE YKOH"/>
    <property type="match status" value="1"/>
</dbReference>
<evidence type="ECO:0000256" key="2">
    <source>
        <dbReference type="ARBA" id="ARBA00004236"/>
    </source>
</evidence>
<dbReference type="InterPro" id="IPR003660">
    <property type="entry name" value="HAMP_dom"/>
</dbReference>
<dbReference type="PRINTS" id="PR00344">
    <property type="entry name" value="BCTRLSENSOR"/>
</dbReference>
<protein>
    <recommendedName>
        <fullName evidence="3">histidine kinase</fullName>
        <ecNumber evidence="3">2.7.13.3</ecNumber>
    </recommendedName>
</protein>
<evidence type="ECO:0000256" key="4">
    <source>
        <dbReference type="ARBA" id="ARBA00022553"/>
    </source>
</evidence>
<comment type="subcellular location">
    <subcellularLocation>
        <location evidence="2">Cell membrane</location>
    </subcellularLocation>
</comment>
<dbReference type="SUPFAM" id="SSF158472">
    <property type="entry name" value="HAMP domain-like"/>
    <property type="match status" value="1"/>
</dbReference>
<dbReference type="Gene3D" id="3.30.565.10">
    <property type="entry name" value="Histidine kinase-like ATPase, C-terminal domain"/>
    <property type="match status" value="1"/>
</dbReference>
<feature type="domain" description="Histidine kinase" evidence="13">
    <location>
        <begin position="262"/>
        <end position="469"/>
    </location>
</feature>
<dbReference type="CDD" id="cd06225">
    <property type="entry name" value="HAMP"/>
    <property type="match status" value="1"/>
</dbReference>
<dbReference type="CDD" id="cd00082">
    <property type="entry name" value="HisKA"/>
    <property type="match status" value="1"/>
</dbReference>
<sequence>MRDFVRTQRLFGNMRLRILAAMAVLLAFSYAVSLVLLRNVLAERLDVEIRTALTRELEEFRLLAAGTDPLTGEPFGDDLEAVFDLYYAREVPDEGETLLTFIDREPYRTEADSQALPVEGLAGPIDFWLDQTEPRSGTLVTPDGDISYVVLPIAAADRHGHFIAANFPRAEREEIDDAVTTQAFILAATIVVATLIGYALAGRVLRPLRQLADTALSITETGLTQRIPVRGQDEASQIAMAFNDMIGRLESAFANQRRFLDEASHELRAPLTVIRGHLELLDLEDDPDERAATTTLITDEIDRMNRMVEDLLTLARAERPDFLTLGPLDLEEWTHEVFRKTSVLCARGWQLEGAARATVLADAQRLTQAVTQLAENACQHSPGAATVWMGSAVEGRVATIWLEDDGAGVAAGDEERIFQRFARGRGGRSSGLGLSIVAAIADAHGGTARVVPGRGGRGARFEVRFPVDLDRQRPASDPSTAETRSARGNGLTM</sequence>
<evidence type="ECO:0000256" key="7">
    <source>
        <dbReference type="ARBA" id="ARBA00022777"/>
    </source>
</evidence>
<evidence type="ECO:0000256" key="9">
    <source>
        <dbReference type="ARBA" id="ARBA00023012"/>
    </source>
</evidence>
<evidence type="ECO:0000256" key="8">
    <source>
        <dbReference type="ARBA" id="ARBA00022989"/>
    </source>
</evidence>
<dbReference type="Gene3D" id="6.10.340.10">
    <property type="match status" value="1"/>
</dbReference>
<evidence type="ECO:0000256" key="3">
    <source>
        <dbReference type="ARBA" id="ARBA00012438"/>
    </source>
</evidence>
<dbReference type="PROSITE" id="PS50109">
    <property type="entry name" value="HIS_KIN"/>
    <property type="match status" value="1"/>
</dbReference>
<organism evidence="15 16">
    <name type="scientific">Fodinibacter luteus</name>
    <dbReference type="NCBI Taxonomy" id="552064"/>
    <lineage>
        <taxon>Bacteria</taxon>
        <taxon>Bacillati</taxon>
        <taxon>Actinomycetota</taxon>
        <taxon>Actinomycetes</taxon>
        <taxon>Micrococcales</taxon>
        <taxon>Intrasporangiaceae</taxon>
        <taxon>Fodinibacter (ex Wang et al. 2009)</taxon>
    </lineage>
</organism>
<reference evidence="16" key="1">
    <citation type="journal article" date="2019" name="Int. J. Syst. Evol. Microbiol.">
        <title>The Global Catalogue of Microorganisms (GCM) 10K type strain sequencing project: providing services to taxonomists for standard genome sequencing and annotation.</title>
        <authorList>
            <consortium name="The Broad Institute Genomics Platform"/>
            <consortium name="The Broad Institute Genome Sequencing Center for Infectious Disease"/>
            <person name="Wu L."/>
            <person name="Ma J."/>
        </authorList>
    </citation>
    <scope>NUCLEOTIDE SEQUENCE [LARGE SCALE GENOMIC DNA]</scope>
    <source>
        <strain evidence="16">JCM 17809</strain>
    </source>
</reference>
<dbReference type="SMART" id="SM00388">
    <property type="entry name" value="HisKA"/>
    <property type="match status" value="1"/>
</dbReference>